<feature type="transmembrane region" description="Helical" evidence="1">
    <location>
        <begin position="137"/>
        <end position="154"/>
    </location>
</feature>
<protein>
    <submittedName>
        <fullName evidence="3">DUF5134 domain-containing protein</fullName>
    </submittedName>
</protein>
<gene>
    <name evidence="2" type="ORF">DIU77_015985</name>
    <name evidence="3" type="ORF">DIU77_03835</name>
</gene>
<evidence type="ECO:0000313" key="2">
    <source>
        <dbReference type="EMBL" id="MFO7193743.1"/>
    </source>
</evidence>
<dbReference type="Proteomes" id="UP000249324">
    <property type="component" value="Unassembled WGS sequence"/>
</dbReference>
<dbReference type="EMBL" id="QGUI01000091">
    <property type="protein sequence ID" value="PZN00362.1"/>
    <property type="molecule type" value="Genomic_DNA"/>
</dbReference>
<reference evidence="2" key="2">
    <citation type="submission" date="2018-05" db="EMBL/GenBank/DDBJ databases">
        <authorList>
            <person name="Moura L."/>
            <person name="Setubal J.C."/>
        </authorList>
    </citation>
    <scope>NUCLEOTIDE SEQUENCE</scope>
    <source>
        <strain evidence="2">ZC4RG45</strain>
    </source>
</reference>
<keyword evidence="1" id="KW-0472">Membrane</keyword>
<proteinExistence type="predicted"/>
<evidence type="ECO:0000313" key="4">
    <source>
        <dbReference type="Proteomes" id="UP000249324"/>
    </source>
</evidence>
<dbReference type="EMBL" id="QGUI02000266">
    <property type="protein sequence ID" value="MFO7193743.1"/>
    <property type="molecule type" value="Genomic_DNA"/>
</dbReference>
<keyword evidence="1" id="KW-1133">Transmembrane helix</keyword>
<feature type="transmembrane region" description="Helical" evidence="1">
    <location>
        <begin position="68"/>
        <end position="86"/>
    </location>
</feature>
<reference evidence="2 4" key="3">
    <citation type="journal article" date="2021" name="BMC Genomics">
        <title>Genome-resolved metagenome and metatranscriptome analyses of thermophilic composting reveal key bacterial players and their metabolic interactions.</title>
        <authorList>
            <person name="Braga L.P.P."/>
            <person name="Pereira R.V."/>
            <person name="Martins L.F."/>
            <person name="Moura L.M.S."/>
            <person name="Sanchez F.B."/>
            <person name="Patane J.S.L."/>
            <person name="da Silva A.M."/>
            <person name="Setubal J.C."/>
        </authorList>
    </citation>
    <scope>NUCLEOTIDE SEQUENCE [LARGE SCALE GENOMIC DNA]</scope>
    <source>
        <strain evidence="2">ZC4RG45</strain>
    </source>
</reference>
<feature type="transmembrane region" description="Helical" evidence="1">
    <location>
        <begin position="6"/>
        <end position="24"/>
    </location>
</feature>
<evidence type="ECO:0000256" key="1">
    <source>
        <dbReference type="SAM" id="Phobius"/>
    </source>
</evidence>
<reference evidence="2" key="4">
    <citation type="submission" date="2023-08" db="EMBL/GenBank/DDBJ databases">
        <authorList>
            <person name="Guima S.E.S."/>
            <person name="Martins L.F."/>
            <person name="Silva A.M."/>
            <person name="Setubal J.C."/>
        </authorList>
    </citation>
    <scope>NUCLEOTIDE SEQUENCE</scope>
    <source>
        <strain evidence="2">ZC4RG45</strain>
    </source>
</reference>
<dbReference type="STRING" id="1111738.GCA_000427905_01603"/>
<dbReference type="Pfam" id="PF17197">
    <property type="entry name" value="DUF5134"/>
    <property type="match status" value="1"/>
</dbReference>
<dbReference type="AlphaFoldDB" id="A0A2W4JP80"/>
<dbReference type="InterPro" id="IPR033458">
    <property type="entry name" value="DUF5134"/>
</dbReference>
<organism evidence="3">
    <name type="scientific">Thermocrispum agreste</name>
    <dbReference type="NCBI Taxonomy" id="37925"/>
    <lineage>
        <taxon>Bacteria</taxon>
        <taxon>Bacillati</taxon>
        <taxon>Actinomycetota</taxon>
        <taxon>Actinomycetes</taxon>
        <taxon>Pseudonocardiales</taxon>
        <taxon>Pseudonocardiaceae</taxon>
        <taxon>Thermocrispum</taxon>
    </lineage>
</organism>
<feature type="transmembrane region" description="Helical" evidence="1">
    <location>
        <begin position="98"/>
        <end position="117"/>
    </location>
</feature>
<accession>A0A2W4JP80</accession>
<reference evidence="3" key="1">
    <citation type="submission" date="2018-05" db="EMBL/GenBank/DDBJ databases">
        <authorList>
            <person name="Lanie J.A."/>
            <person name="Ng W.-L."/>
            <person name="Kazmierczak K.M."/>
            <person name="Andrzejewski T.M."/>
            <person name="Davidsen T.M."/>
            <person name="Wayne K.J."/>
            <person name="Tettelin H."/>
            <person name="Glass J.I."/>
            <person name="Rusch D."/>
            <person name="Podicherti R."/>
            <person name="Tsui H.-C.T."/>
            <person name="Winkler M.E."/>
        </authorList>
    </citation>
    <scope>NUCLEOTIDE SEQUENCE</scope>
    <source>
        <strain evidence="3">ZC4RG45</strain>
    </source>
</reference>
<sequence>MDAPVAVLWVWSVFFAIMAASSAYRLALAGDLAGRRAGIDRVDEAADLLMCLGMLAMVSPLGGPVPLAGWRAIFVAAAVALGAAWWRRRRSLSGSTRCGHHAVMAAAMAYMLIAVPHDDHSADPWLTMSGHGGSLEHWPLAVAALAYCAVDIAVGVPRVLRAPAGQGIGGERARAVSRVAGSAGMGAMLAVMM</sequence>
<comment type="caution">
    <text evidence="3">The sequence shown here is derived from an EMBL/GenBank/DDBJ whole genome shotgun (WGS) entry which is preliminary data.</text>
</comment>
<name>A0A2W4JP80_9PSEU</name>
<keyword evidence="1" id="KW-0812">Transmembrane</keyword>
<evidence type="ECO:0000313" key="3">
    <source>
        <dbReference type="EMBL" id="PZN00362.1"/>
    </source>
</evidence>